<dbReference type="KEGG" id="tbd:Tbd_0034"/>
<dbReference type="InterPro" id="IPR027417">
    <property type="entry name" value="P-loop_NTPase"/>
</dbReference>
<dbReference type="SUPFAM" id="SSF52540">
    <property type="entry name" value="P-loop containing nucleoside triphosphate hydrolases"/>
    <property type="match status" value="1"/>
</dbReference>
<dbReference type="Pfam" id="PF12705">
    <property type="entry name" value="PDDEXK_1"/>
    <property type="match status" value="1"/>
</dbReference>
<dbReference type="AlphaFoldDB" id="Q3SMQ4"/>
<dbReference type="SUPFAM" id="SSF52980">
    <property type="entry name" value="Restriction endonuclease-like"/>
    <property type="match status" value="1"/>
</dbReference>
<gene>
    <name evidence="2" type="ordered locus">Tbd_0034</name>
</gene>
<feature type="domain" description="PD-(D/E)XK endonuclease-like" evidence="1">
    <location>
        <begin position="589"/>
        <end position="830"/>
    </location>
</feature>
<organism evidence="2 3">
    <name type="scientific">Thiobacillus denitrificans (strain ATCC 25259 / T1)</name>
    <dbReference type="NCBI Taxonomy" id="292415"/>
    <lineage>
        <taxon>Bacteria</taxon>
        <taxon>Pseudomonadati</taxon>
        <taxon>Pseudomonadota</taxon>
        <taxon>Betaproteobacteria</taxon>
        <taxon>Nitrosomonadales</taxon>
        <taxon>Thiobacillaceae</taxon>
        <taxon>Thiobacillus</taxon>
    </lineage>
</organism>
<dbReference type="STRING" id="292415.Tbd_0034"/>
<keyword evidence="3" id="KW-1185">Reference proteome</keyword>
<reference evidence="2 3" key="1">
    <citation type="journal article" date="2006" name="J. Bacteriol.">
        <title>The genome sequence of the obligately chemolithoautotrophic, facultatively anaerobic bacterium Thiobacillus denitrificans.</title>
        <authorList>
            <person name="Beller H.R."/>
            <person name="Chain P.S."/>
            <person name="Letain T.E."/>
            <person name="Chakicherla A."/>
            <person name="Larimer F.W."/>
            <person name="Richardson P.M."/>
            <person name="Coleman M.A."/>
            <person name="Wood A.P."/>
            <person name="Kelly D.P."/>
        </authorList>
    </citation>
    <scope>NUCLEOTIDE SEQUENCE [LARGE SCALE GENOMIC DNA]</scope>
    <source>
        <strain evidence="2 3">ATCC 25259</strain>
    </source>
</reference>
<dbReference type="InterPro" id="IPR038726">
    <property type="entry name" value="PDDEXK_AddAB-type"/>
</dbReference>
<evidence type="ECO:0000313" key="3">
    <source>
        <dbReference type="Proteomes" id="UP000008291"/>
    </source>
</evidence>
<dbReference type="HOGENOM" id="CLU_012191_0_0_4"/>
<name>Q3SMQ4_THIDA</name>
<dbReference type="InterPro" id="IPR011335">
    <property type="entry name" value="Restrct_endonuc-II-like"/>
</dbReference>
<protein>
    <recommendedName>
        <fullName evidence="1">PD-(D/E)XK endonuclease-like domain-containing protein</fullName>
    </recommendedName>
</protein>
<dbReference type="Proteomes" id="UP000008291">
    <property type="component" value="Chromosome"/>
</dbReference>
<evidence type="ECO:0000259" key="1">
    <source>
        <dbReference type="Pfam" id="PF12705"/>
    </source>
</evidence>
<dbReference type="eggNOG" id="COG3893">
    <property type="taxonomic scope" value="Bacteria"/>
</dbReference>
<accession>Q3SMQ4</accession>
<sequence>MLVPNHRAGLDFARALAREAGRAALVAPQITPLKAWAERFAEAAAEPQARRLARLHAALRHSDWLGSVDKWALANELLRLIDELSAARAPGATGQPVLDLPPDVSPEREVALIEAVWRTLNAGGDDPQARYAAALDALAADLTRAPRPIFGYALGPLSGGEQAFLARCADHAPLTLYEGDADDPVALTLRQAWLATEPPLQARATALATRFADSPVVEQITVAPAPHLEAEARAVASWVAAQLRAGRQALALIALDRETARRVRALLERLDVLVADETGWALSTTVAAAVVDRWLECVASDFPHVELLDLLKSPFVLDDPAARQDQVLQLELALRRQRVAQGAADIERVARQEFGALPAWLASLFDARQRFARTSAPLALWLQRLADSLDQLAARAPLEADAAGARVLETLAALGRDLAQDSEKYDFNEWRRWLGLALESASFVDAGVDSPIVLTSLPAARGRSFDAIAVIGADARHLPALPTPGLFSQATRRQLGLRTSADDAADAVTDLIALLGQGPALLSWRAWNDDEPNPASPLVLRLQALHLAAWSSALPEQGIGEPPARASTLPGRCTRPAPVVPAARLPRRYSPTAYQTLLDCPYHFFARAVLGIRELDEADDALDKSDYGNALHRILKRFHDGDPPHDPAQALALLDACAEAEFAALPAYTAAAWRSKWSAIAPAYVDAWLEWAGEGWRHASSESEFAVAVAVAGLGEVTLHGRVDRVDRRGDALAVIDYKTGSAQGLKKKLRMPDEAVQLPFYAWLCNARAAYLPINEAPVAPLELDGETDVDAISRRLPELLAALAAGAPLPAGGVEADCRYCAVRGLCRKGMWHA</sequence>
<dbReference type="eggNOG" id="COG2887">
    <property type="taxonomic scope" value="Bacteria"/>
</dbReference>
<dbReference type="InterPro" id="IPR011604">
    <property type="entry name" value="PDDEXK-like_dom_sf"/>
</dbReference>
<evidence type="ECO:0000313" key="2">
    <source>
        <dbReference type="EMBL" id="AAZ95987.1"/>
    </source>
</evidence>
<dbReference type="EMBL" id="CP000116">
    <property type="protein sequence ID" value="AAZ95987.1"/>
    <property type="molecule type" value="Genomic_DNA"/>
</dbReference>
<dbReference type="Gene3D" id="3.90.320.10">
    <property type="match status" value="1"/>
</dbReference>
<proteinExistence type="predicted"/>